<dbReference type="GO" id="GO:0003724">
    <property type="term" value="F:RNA helicase activity"/>
    <property type="evidence" value="ECO:0007669"/>
    <property type="project" value="InterPro"/>
</dbReference>
<reference evidence="9" key="1">
    <citation type="submission" date="2018-07" db="EMBL/GenBank/DDBJ databases">
        <authorList>
            <person name="Quirk P.G."/>
            <person name="Krulwich T.A."/>
        </authorList>
    </citation>
    <scope>NUCLEOTIDE SEQUENCE</scope>
    <source>
        <strain evidence="9">Anand</strain>
    </source>
</reference>
<dbReference type="Pfam" id="PF00270">
    <property type="entry name" value="DEAD"/>
    <property type="match status" value="1"/>
</dbReference>
<accession>A0A3B0N970</accession>
<evidence type="ECO:0000256" key="1">
    <source>
        <dbReference type="ARBA" id="ARBA00022741"/>
    </source>
</evidence>
<protein>
    <submittedName>
        <fullName evidence="9">ATP-dependent RNA helicase, putative</fullName>
    </submittedName>
</protein>
<dbReference type="EMBL" id="UIVT01000002">
    <property type="protein sequence ID" value="SVP91586.1"/>
    <property type="molecule type" value="Genomic_DNA"/>
</dbReference>
<dbReference type="CDD" id="cd18787">
    <property type="entry name" value="SF2_C_DEAD"/>
    <property type="match status" value="1"/>
</dbReference>
<organism evidence="9">
    <name type="scientific">Theileria annulata</name>
    <dbReference type="NCBI Taxonomy" id="5874"/>
    <lineage>
        <taxon>Eukaryota</taxon>
        <taxon>Sar</taxon>
        <taxon>Alveolata</taxon>
        <taxon>Apicomplexa</taxon>
        <taxon>Aconoidasida</taxon>
        <taxon>Piroplasmida</taxon>
        <taxon>Theileriidae</taxon>
        <taxon>Theileria</taxon>
    </lineage>
</organism>
<evidence type="ECO:0000256" key="3">
    <source>
        <dbReference type="ARBA" id="ARBA00022806"/>
    </source>
</evidence>
<proteinExistence type="predicted"/>
<feature type="short sequence motif" description="Q motif" evidence="5">
    <location>
        <begin position="77"/>
        <end position="105"/>
    </location>
</feature>
<evidence type="ECO:0000259" key="8">
    <source>
        <dbReference type="PROSITE" id="PS51195"/>
    </source>
</evidence>
<dbReference type="PANTHER" id="PTHR47959:SF24">
    <property type="entry name" value="ATP-DEPENDENT RNA HELICASE"/>
    <property type="match status" value="1"/>
</dbReference>
<evidence type="ECO:0000259" key="6">
    <source>
        <dbReference type="PROSITE" id="PS51192"/>
    </source>
</evidence>
<dbReference type="InterPro" id="IPR050079">
    <property type="entry name" value="DEAD_box_RNA_helicase"/>
</dbReference>
<dbReference type="GO" id="GO:0003676">
    <property type="term" value="F:nucleic acid binding"/>
    <property type="evidence" value="ECO:0007669"/>
    <property type="project" value="InterPro"/>
</dbReference>
<sequence length="477" mass="54091">MLSESSVSLAIANNHIEESYSSENNLSTNKWNLHDFRSKSFKLISGSKNNFKRVKLGSETSNHTSDIQKNNKKENLETFEGLGVPNWIIEICKSLQIKKPTKIQQLCLPSAFKGKNLIGCSETGTGKTICFCWPILTSLAKNPYGVFSLVLTPTRELAFQISDQFRIFGVNMNIVVLSCVGGVDIVSQSIEMEKRPHVIIATPGRLAYQVSNAERNLSSIFSNVKYLVFDESDRLLDITFQDHLKEILKCIPKSSEGRITFMFSATITDAIRTLASKISNTNFEFYDATEESSKVLKLNRKIEHEYLFLPQHERFLKDEKDKGIIFTCTKKRCQLVSLTLDQLDFKVTCIHSLMKQSKRTDSLSKFRSGHSNLLVATDLVSRGIDVPEVAFVINLDFPTTPSDYIHRVGRTGRGGRQGIAFSFIDEFDVDKVKNVENSVEIRLKKYEIKDKEAVKLLNKVTVATQKAHIFLQEREYK</sequence>
<dbReference type="SMART" id="SM00490">
    <property type="entry name" value="HELICc"/>
    <property type="match status" value="1"/>
</dbReference>
<keyword evidence="1" id="KW-0547">Nucleotide-binding</keyword>
<dbReference type="InterPro" id="IPR014014">
    <property type="entry name" value="RNA_helicase_DEAD_Q_motif"/>
</dbReference>
<dbReference type="InterPro" id="IPR011545">
    <property type="entry name" value="DEAD/DEAH_box_helicase_dom"/>
</dbReference>
<dbReference type="PROSITE" id="PS51192">
    <property type="entry name" value="HELICASE_ATP_BIND_1"/>
    <property type="match status" value="1"/>
</dbReference>
<feature type="domain" description="DEAD-box RNA helicase Q" evidence="8">
    <location>
        <begin position="77"/>
        <end position="105"/>
    </location>
</feature>
<dbReference type="GO" id="GO:0016787">
    <property type="term" value="F:hydrolase activity"/>
    <property type="evidence" value="ECO:0007669"/>
    <property type="project" value="UniProtKB-KW"/>
</dbReference>
<evidence type="ECO:0000256" key="4">
    <source>
        <dbReference type="ARBA" id="ARBA00022840"/>
    </source>
</evidence>
<dbReference type="AlphaFoldDB" id="A0A3B0N970"/>
<dbReference type="InterPro" id="IPR001650">
    <property type="entry name" value="Helicase_C-like"/>
</dbReference>
<evidence type="ECO:0000256" key="2">
    <source>
        <dbReference type="ARBA" id="ARBA00022801"/>
    </source>
</evidence>
<keyword evidence="3 9" id="KW-0347">Helicase</keyword>
<dbReference type="EMBL" id="UIVS01000002">
    <property type="protein sequence ID" value="SVP91867.1"/>
    <property type="molecule type" value="Genomic_DNA"/>
</dbReference>
<gene>
    <name evidence="9" type="ORF">TAT_000184200</name>
    <name evidence="10" type="ORF">TAV_000184400</name>
</gene>
<dbReference type="PANTHER" id="PTHR47959">
    <property type="entry name" value="ATP-DEPENDENT RNA HELICASE RHLE-RELATED"/>
    <property type="match status" value="1"/>
</dbReference>
<dbReference type="Pfam" id="PF00271">
    <property type="entry name" value="Helicase_C"/>
    <property type="match status" value="1"/>
</dbReference>
<dbReference type="PROSITE" id="PS51194">
    <property type="entry name" value="HELICASE_CTER"/>
    <property type="match status" value="1"/>
</dbReference>
<evidence type="ECO:0000313" key="9">
    <source>
        <dbReference type="EMBL" id="SVP91586.1"/>
    </source>
</evidence>
<dbReference type="PROSITE" id="PS51195">
    <property type="entry name" value="Q_MOTIF"/>
    <property type="match status" value="1"/>
</dbReference>
<dbReference type="GO" id="GO:0005829">
    <property type="term" value="C:cytosol"/>
    <property type="evidence" value="ECO:0007669"/>
    <property type="project" value="TreeGrafter"/>
</dbReference>
<dbReference type="VEuPathDB" id="PiroplasmaDB:TA12575"/>
<keyword evidence="2" id="KW-0378">Hydrolase</keyword>
<dbReference type="GO" id="GO:0005524">
    <property type="term" value="F:ATP binding"/>
    <property type="evidence" value="ECO:0007669"/>
    <property type="project" value="UniProtKB-KW"/>
</dbReference>
<evidence type="ECO:0000256" key="5">
    <source>
        <dbReference type="PROSITE-ProRule" id="PRU00552"/>
    </source>
</evidence>
<dbReference type="SMART" id="SM00487">
    <property type="entry name" value="DEXDc"/>
    <property type="match status" value="1"/>
</dbReference>
<feature type="domain" description="Helicase C-terminal" evidence="7">
    <location>
        <begin position="308"/>
        <end position="454"/>
    </location>
</feature>
<name>A0A3B0N970_THEAN</name>
<evidence type="ECO:0000259" key="7">
    <source>
        <dbReference type="PROSITE" id="PS51194"/>
    </source>
</evidence>
<dbReference type="SUPFAM" id="SSF52540">
    <property type="entry name" value="P-loop containing nucleoside triphosphate hydrolases"/>
    <property type="match status" value="1"/>
</dbReference>
<dbReference type="InterPro" id="IPR027417">
    <property type="entry name" value="P-loop_NTPase"/>
</dbReference>
<dbReference type="Gene3D" id="3.40.50.300">
    <property type="entry name" value="P-loop containing nucleotide triphosphate hydrolases"/>
    <property type="match status" value="2"/>
</dbReference>
<dbReference type="InterPro" id="IPR014001">
    <property type="entry name" value="Helicase_ATP-bd"/>
</dbReference>
<evidence type="ECO:0000313" key="10">
    <source>
        <dbReference type="EMBL" id="SVP91867.1"/>
    </source>
</evidence>
<feature type="domain" description="Helicase ATP-binding" evidence="6">
    <location>
        <begin position="108"/>
        <end position="285"/>
    </location>
</feature>
<keyword evidence="4" id="KW-0067">ATP-binding</keyword>